<dbReference type="Proteomes" id="UP000593573">
    <property type="component" value="Unassembled WGS sequence"/>
</dbReference>
<dbReference type="OrthoDB" id="10479009at2759"/>
<evidence type="ECO:0000313" key="1">
    <source>
        <dbReference type="EMBL" id="MBA0666134.1"/>
    </source>
</evidence>
<accession>A0A7J8VUL5</accession>
<dbReference type="AlphaFoldDB" id="A0A7J8VUL5"/>
<gene>
    <name evidence="1" type="ORF">Goklo_002584</name>
</gene>
<organism evidence="1 2">
    <name type="scientific">Gossypium klotzschianum</name>
    <dbReference type="NCBI Taxonomy" id="34286"/>
    <lineage>
        <taxon>Eukaryota</taxon>
        <taxon>Viridiplantae</taxon>
        <taxon>Streptophyta</taxon>
        <taxon>Embryophyta</taxon>
        <taxon>Tracheophyta</taxon>
        <taxon>Spermatophyta</taxon>
        <taxon>Magnoliopsida</taxon>
        <taxon>eudicotyledons</taxon>
        <taxon>Gunneridae</taxon>
        <taxon>Pentapetalae</taxon>
        <taxon>rosids</taxon>
        <taxon>malvids</taxon>
        <taxon>Malvales</taxon>
        <taxon>Malvaceae</taxon>
        <taxon>Malvoideae</taxon>
        <taxon>Gossypium</taxon>
    </lineage>
</organism>
<reference evidence="1 2" key="1">
    <citation type="journal article" date="2019" name="Genome Biol. Evol.">
        <title>Insights into the evolution of the New World diploid cottons (Gossypium, subgenus Houzingenia) based on genome sequencing.</title>
        <authorList>
            <person name="Grover C.E."/>
            <person name="Arick M.A. 2nd"/>
            <person name="Thrash A."/>
            <person name="Conover J.L."/>
            <person name="Sanders W.S."/>
            <person name="Peterson D.G."/>
            <person name="Frelichowski J.E."/>
            <person name="Scheffler J.A."/>
            <person name="Scheffler B.E."/>
            <person name="Wendel J.F."/>
        </authorList>
    </citation>
    <scope>NUCLEOTIDE SEQUENCE [LARGE SCALE GENOMIC DNA]</scope>
    <source>
        <strain evidence="1">57</strain>
        <tissue evidence="1">Leaf</tissue>
    </source>
</reference>
<evidence type="ECO:0000313" key="2">
    <source>
        <dbReference type="Proteomes" id="UP000593573"/>
    </source>
</evidence>
<keyword evidence="2" id="KW-1185">Reference proteome</keyword>
<comment type="caution">
    <text evidence="1">The sequence shown here is derived from an EMBL/GenBank/DDBJ whole genome shotgun (WGS) entry which is preliminary data.</text>
</comment>
<name>A0A7J8VUL5_9ROSI</name>
<protein>
    <submittedName>
        <fullName evidence="1">Uncharacterized protein</fullName>
    </submittedName>
</protein>
<proteinExistence type="predicted"/>
<sequence>MIAVSKKSSALAIFCRFISSSSTSFDQDFVAISLLDPVLLSSLPPASVLHLLIIVFESPIIVTEFKPMLMPNLVASKHANASATNGEETLE</sequence>
<dbReference type="EMBL" id="JABFAB010000012">
    <property type="protein sequence ID" value="MBA0666134.1"/>
    <property type="molecule type" value="Genomic_DNA"/>
</dbReference>